<dbReference type="PANTHER" id="PTHR43881">
    <property type="entry name" value="GAMMA-GLUTAMYLTRANSPEPTIDASE (AFU_ORTHOLOGUE AFUA_4G13580)"/>
    <property type="match status" value="1"/>
</dbReference>
<reference evidence="2 3" key="1">
    <citation type="submission" date="2016-02" db="EMBL/GenBank/DDBJ databases">
        <authorList>
            <person name="Wen L."/>
            <person name="He K."/>
            <person name="Yang H."/>
        </authorList>
    </citation>
    <scope>NUCLEOTIDE SEQUENCE [LARGE SCALE GENOMIC DNA]</scope>
    <source>
        <strain evidence="2">ShG14-8</strain>
    </source>
</reference>
<dbReference type="PATRIC" id="fig|1796491.3.peg.954"/>
<dbReference type="Proteomes" id="UP000070578">
    <property type="component" value="Unassembled WGS sequence"/>
</dbReference>
<dbReference type="AlphaFoldDB" id="A0A139BVM3"/>
<gene>
    <name evidence="2" type="ORF">AWT59_0872</name>
</gene>
<protein>
    <submittedName>
        <fullName evidence="2">Gamma-glutamyltranspeptidase</fullName>
    </submittedName>
</protein>
<dbReference type="Gene3D" id="1.10.246.130">
    <property type="match status" value="1"/>
</dbReference>
<dbReference type="InterPro" id="IPR043138">
    <property type="entry name" value="GGT_lsub"/>
</dbReference>
<feature type="region of interest" description="Disordered" evidence="1">
    <location>
        <begin position="512"/>
        <end position="532"/>
    </location>
</feature>
<dbReference type="PANTHER" id="PTHR43881:SF5">
    <property type="entry name" value="GAMMA-GLUTAMYLTRANSPEPTIDASE"/>
    <property type="match status" value="1"/>
</dbReference>
<reference evidence="2 3" key="2">
    <citation type="submission" date="2016-03" db="EMBL/GenBank/DDBJ databases">
        <title>New uncultured bacterium of the family Gallionellaceae from acid mine drainage: description and reconstruction of genome based on metagenomic analysis of microbial community.</title>
        <authorList>
            <person name="Kadnikov V."/>
            <person name="Ivasenko D."/>
            <person name="Beletsky A."/>
            <person name="Mardanov A."/>
            <person name="Danilova E."/>
            <person name="Pimenov N."/>
            <person name="Karnachuk O."/>
            <person name="Ravin N."/>
        </authorList>
    </citation>
    <scope>NUCLEOTIDE SEQUENCE [LARGE SCALE GENOMIC DNA]</scope>
    <source>
        <strain evidence="2">ShG14-8</strain>
    </source>
</reference>
<dbReference type="SUPFAM" id="SSF56235">
    <property type="entry name" value="N-terminal nucleophile aminohydrolases (Ntn hydrolases)"/>
    <property type="match status" value="1"/>
</dbReference>
<dbReference type="InterPro" id="IPR029055">
    <property type="entry name" value="Ntn_hydrolases_N"/>
</dbReference>
<evidence type="ECO:0000313" key="2">
    <source>
        <dbReference type="EMBL" id="KXS33029.1"/>
    </source>
</evidence>
<organism evidence="2 3">
    <name type="scientific">Candidatus Gallionella acididurans</name>
    <dbReference type="NCBI Taxonomy" id="1796491"/>
    <lineage>
        <taxon>Bacteria</taxon>
        <taxon>Pseudomonadati</taxon>
        <taxon>Pseudomonadota</taxon>
        <taxon>Betaproteobacteria</taxon>
        <taxon>Nitrosomonadales</taxon>
        <taxon>Gallionellaceae</taxon>
        <taxon>Gallionella</taxon>
    </lineage>
</organism>
<dbReference type="Pfam" id="PF01019">
    <property type="entry name" value="G_glu_transpept"/>
    <property type="match status" value="1"/>
</dbReference>
<name>A0A139BVM3_9PROT</name>
<dbReference type="Gene3D" id="3.60.20.40">
    <property type="match status" value="1"/>
</dbReference>
<comment type="caution">
    <text evidence="2">The sequence shown here is derived from an EMBL/GenBank/DDBJ whole genome shotgun (WGS) entry which is preliminary data.</text>
</comment>
<proteinExistence type="predicted"/>
<dbReference type="EMBL" id="LSLI01000013">
    <property type="protein sequence ID" value="KXS33029.1"/>
    <property type="molecule type" value="Genomic_DNA"/>
</dbReference>
<dbReference type="InterPro" id="IPR052896">
    <property type="entry name" value="GGT-like_enzyme"/>
</dbReference>
<evidence type="ECO:0000313" key="3">
    <source>
        <dbReference type="Proteomes" id="UP000070578"/>
    </source>
</evidence>
<dbReference type="InterPro" id="IPR043137">
    <property type="entry name" value="GGT_ssub_C"/>
</dbReference>
<sequence>MTNKSKTGGAMAVAPHFLAAQSARDVLKEGGNAIEAMVAAAATIAMVYPHMTSLGGDAFWLIHEPGQEPVAIDACGGAAAGLTASFYSSKGLGSIPVRGPLAANTVAGTVSGWERALELSRQRWGGTLPLSRLLADAIHYAEQGAPVTASQMRSTTAKQAELEGQPGFRECFLADGKPPEQNSLFFQPRMAALLRHLSRAGLDDFYRGELAQTIAADLAAIGSPVTLSDLNGYRAGMVKPLALAHSLGTLYNLPPPTQGVVSLMILGILDRLGLEEITPDSADYVHCVVEATKQAFKIRDAEITDPRYMRMDAQDCLKPEFLDPLAHAIRLDKALPWGKNLAPGDTIWMGAIDSEGRAVSFIQSIYHEFGSGVVLEQSGLNWQNRGCSFSLDENALNALKPGRKPFHTLNPALARLHDGRVMVYGTMGGDGQPQTQAAVFTRAIVYGQSLQQAVSAPRWLLGRTWGSSSDTLKLESRFSAEVVESLRRRGHEVEVLQDYDEAMGHAGAIVRDTDGTLEGASDPRSDGGVAGF</sequence>
<accession>A0A139BVM3</accession>
<dbReference type="PRINTS" id="PR01210">
    <property type="entry name" value="GGTRANSPTASE"/>
</dbReference>
<evidence type="ECO:0000256" key="1">
    <source>
        <dbReference type="SAM" id="MobiDB-lite"/>
    </source>
</evidence>